<accession>A0A538SJR8</accession>
<reference evidence="1 2" key="1">
    <citation type="journal article" date="2019" name="Nat. Microbiol.">
        <title>Mediterranean grassland soil C-N compound turnover is dependent on rainfall and depth, and is mediated by genomically divergent microorganisms.</title>
        <authorList>
            <person name="Diamond S."/>
            <person name="Andeer P.F."/>
            <person name="Li Z."/>
            <person name="Crits-Christoph A."/>
            <person name="Burstein D."/>
            <person name="Anantharaman K."/>
            <person name="Lane K.R."/>
            <person name="Thomas B.C."/>
            <person name="Pan C."/>
            <person name="Northen T.R."/>
            <person name="Banfield J.F."/>
        </authorList>
    </citation>
    <scope>NUCLEOTIDE SEQUENCE [LARGE SCALE GENOMIC DNA]</scope>
    <source>
        <strain evidence="1">WS_3</strain>
    </source>
</reference>
<evidence type="ECO:0000313" key="1">
    <source>
        <dbReference type="EMBL" id="TMQ51615.1"/>
    </source>
</evidence>
<gene>
    <name evidence="1" type="ORF">E6K73_05395</name>
</gene>
<dbReference type="EMBL" id="VBOT01000064">
    <property type="protein sequence ID" value="TMQ51615.1"/>
    <property type="molecule type" value="Genomic_DNA"/>
</dbReference>
<organism evidence="1 2">
    <name type="scientific">Eiseniibacteriota bacterium</name>
    <dbReference type="NCBI Taxonomy" id="2212470"/>
    <lineage>
        <taxon>Bacteria</taxon>
        <taxon>Candidatus Eiseniibacteriota</taxon>
    </lineage>
</organism>
<comment type="caution">
    <text evidence="1">The sequence shown here is derived from an EMBL/GenBank/DDBJ whole genome shotgun (WGS) entry which is preliminary data.</text>
</comment>
<sequence>MTGSQLPSLEGARPDAIVAFRREAEVGWVRIPVQVGERANVDFTIIYHVTFYDFLIPSGFKVLTYTDPSTWTGADPNPGFDPDDELVFMAREAGDQRATTGQPPGTVPGSGVEIEVANPLNGGVGYVYLFRSDGSLGPGPWPDPVKNGFYLLPIGQPYKKQYNTREGTNPENTVISSANYSVHFRDRWRCDETSITEGGASGADIIDSRRVRYNPTTCVRSERTFSAGEGAMMVTKQGPVRAIRGYVGANSGPTTYRTHKFYDSREDVVTTLRVHPTTAGIMDFFDYSPAAAGMIYRNDLNPAGVVIDGSTDRITPGQMQWEMVTGPQGTMAMAHIVHTDIPGFKYTTYYQDAAPAPNAQCSGDSAEYGASGVRIADPMPNTDPLLGAHHDFEHTRVIAYAGPGKDASFARQCAAEARQPPTATARPYAPLARALSAGASSPEFRVVVGRQPVRGTASVSLSLPAEGDFSLEVFDVAGRSRGTVVRGRLGAGQHEIPLSTVDLDAGIYFARARLGGHGERVARFLLIMR</sequence>
<proteinExistence type="predicted"/>
<evidence type="ECO:0008006" key="3">
    <source>
        <dbReference type="Google" id="ProtNLM"/>
    </source>
</evidence>
<dbReference type="Proteomes" id="UP000320184">
    <property type="component" value="Unassembled WGS sequence"/>
</dbReference>
<evidence type="ECO:0000313" key="2">
    <source>
        <dbReference type="Proteomes" id="UP000320184"/>
    </source>
</evidence>
<dbReference type="AlphaFoldDB" id="A0A538SJR8"/>
<name>A0A538SJR8_UNCEI</name>
<protein>
    <recommendedName>
        <fullName evidence="3">T9SS type A sorting domain-containing protein</fullName>
    </recommendedName>
</protein>